<dbReference type="Proteomes" id="UP001216189">
    <property type="component" value="Unassembled WGS sequence"/>
</dbReference>
<sequence length="31" mass="3698">MGYETNKSLKWDCQRVAFFVCGDFCDEFAMR</sequence>
<proteinExistence type="predicted"/>
<reference evidence="1 2" key="1">
    <citation type="submission" date="2023-02" db="EMBL/GenBank/DDBJ databases">
        <title>Vibrio intestini sp. nov., a close relative of Vibrio cholerae isolated from the intestine of Healthy Culter dabryi.</title>
        <authorList>
            <person name="Wu N."/>
        </authorList>
    </citation>
    <scope>NUCLEOTIDE SEQUENCE [LARGE SCALE GENOMIC DNA]</scope>
    <source>
        <strain evidence="1 2">DSL-7</strain>
    </source>
</reference>
<gene>
    <name evidence="1" type="ORF">PUN32_11830</name>
</gene>
<keyword evidence="2" id="KW-1185">Reference proteome</keyword>
<dbReference type="EMBL" id="JARBFT010000013">
    <property type="protein sequence ID" value="MDE1515702.1"/>
    <property type="molecule type" value="Genomic_DNA"/>
</dbReference>
<comment type="caution">
    <text evidence="1">The sequence shown here is derived from an EMBL/GenBank/DDBJ whole genome shotgun (WGS) entry which is preliminary data.</text>
</comment>
<evidence type="ECO:0000313" key="2">
    <source>
        <dbReference type="Proteomes" id="UP001216189"/>
    </source>
</evidence>
<accession>A0ABT5V3H7</accession>
<evidence type="ECO:0000313" key="1">
    <source>
        <dbReference type="EMBL" id="MDE1515702.1"/>
    </source>
</evidence>
<name>A0ABT5V3H7_9VIBR</name>
<protein>
    <submittedName>
        <fullName evidence="1">DUF3265 domain-containing protein</fullName>
    </submittedName>
</protein>
<organism evidence="1 2">
    <name type="scientific">Vibrio chanodichtyis</name>
    <dbReference type="NCBI Taxonomy" id="3027932"/>
    <lineage>
        <taxon>Bacteria</taxon>
        <taxon>Pseudomonadati</taxon>
        <taxon>Pseudomonadota</taxon>
        <taxon>Gammaproteobacteria</taxon>
        <taxon>Vibrionales</taxon>
        <taxon>Vibrionaceae</taxon>
        <taxon>Vibrio</taxon>
    </lineage>
</organism>